<evidence type="ECO:0000256" key="1">
    <source>
        <dbReference type="SAM" id="SignalP"/>
    </source>
</evidence>
<protein>
    <recommendedName>
        <fullName evidence="4">Lipoprotein</fullName>
    </recommendedName>
</protein>
<name>Q1QBE4_PSYCK</name>
<keyword evidence="3" id="KW-1185">Reference proteome</keyword>
<feature type="chain" id="PRO_5004195563" description="Lipoprotein" evidence="1">
    <location>
        <begin position="20"/>
        <end position="235"/>
    </location>
</feature>
<accession>Q1QBE4</accession>
<keyword evidence="1" id="KW-0732">Signal</keyword>
<gene>
    <name evidence="2" type="ordered locus">Pcryo_1228</name>
</gene>
<organism evidence="2 3">
    <name type="scientific">Psychrobacter cryohalolentis (strain ATCC BAA-1226 / DSM 17306 / VKM B-2378 / K5)</name>
    <dbReference type="NCBI Taxonomy" id="335284"/>
    <lineage>
        <taxon>Bacteria</taxon>
        <taxon>Pseudomonadati</taxon>
        <taxon>Pseudomonadota</taxon>
        <taxon>Gammaproteobacteria</taxon>
        <taxon>Moraxellales</taxon>
        <taxon>Moraxellaceae</taxon>
        <taxon>Psychrobacter</taxon>
    </lineage>
</organism>
<reference evidence="2" key="1">
    <citation type="submission" date="2006-03" db="EMBL/GenBank/DDBJ databases">
        <title>Complete sequence of chromosome of Psychrobacter cryohalolentis K5.</title>
        <authorList>
            <consortium name="US DOE Joint Genome Institute"/>
            <person name="Copeland A."/>
            <person name="Lucas S."/>
            <person name="Lapidus A."/>
            <person name="Barry K."/>
            <person name="Detter J.C."/>
            <person name="Glavina del Rio T."/>
            <person name="Hammon N."/>
            <person name="Israni S."/>
            <person name="Dalin E."/>
            <person name="Tice H."/>
            <person name="Pitluck S."/>
            <person name="Brettin T."/>
            <person name="Bruce D."/>
            <person name="Han C."/>
            <person name="Tapia R."/>
            <person name="Sims D.R."/>
            <person name="Gilna P."/>
            <person name="Schmutz J."/>
            <person name="Larimer F."/>
            <person name="Land M."/>
            <person name="Hauser L."/>
            <person name="Kyrpides N."/>
            <person name="Kim E."/>
            <person name="Richardson P."/>
        </authorList>
    </citation>
    <scope>NUCLEOTIDE SEQUENCE</scope>
    <source>
        <strain evidence="2">K5</strain>
    </source>
</reference>
<proteinExistence type="predicted"/>
<evidence type="ECO:0000313" key="2">
    <source>
        <dbReference type="EMBL" id="ABE75009.1"/>
    </source>
</evidence>
<evidence type="ECO:0008006" key="4">
    <source>
        <dbReference type="Google" id="ProtNLM"/>
    </source>
</evidence>
<sequence length="235" mass="25106">MMKKLGLCAAVALSLSACAGGINGGTIGNNNQNTIVTQYPVEAAMLNIYTKARSQSLVATVGNQTASADITITPKGSMVFNNKQVQAAEVNTINKVNNQITDQSVAINYFTLNPLVFHGYTDSSGKYSLATQSTTLPKLATVGSSSQLIAEDVYADRSMRRKIGSYRQGWSLTRDTNNTAWFCVDTSANLLVANDPNGVSSECYKINARGDILDSKVTISQPTNNGTKAIVFTSR</sequence>
<dbReference type="AlphaFoldDB" id="Q1QBE4"/>
<feature type="signal peptide" evidence="1">
    <location>
        <begin position="1"/>
        <end position="19"/>
    </location>
</feature>
<dbReference type="Proteomes" id="UP000002425">
    <property type="component" value="Chromosome"/>
</dbReference>
<dbReference type="RefSeq" id="WP_011513561.1">
    <property type="nucleotide sequence ID" value="NC_007969.1"/>
</dbReference>
<dbReference type="PROSITE" id="PS51257">
    <property type="entry name" value="PROKAR_LIPOPROTEIN"/>
    <property type="match status" value="1"/>
</dbReference>
<dbReference type="HOGENOM" id="CLU_1179427_0_0_6"/>
<evidence type="ECO:0000313" key="3">
    <source>
        <dbReference type="Proteomes" id="UP000002425"/>
    </source>
</evidence>
<dbReference type="KEGG" id="pcr:Pcryo_1228"/>
<dbReference type="EMBL" id="CP000323">
    <property type="protein sequence ID" value="ABE75009.1"/>
    <property type="molecule type" value="Genomic_DNA"/>
</dbReference>